<reference evidence="3" key="1">
    <citation type="submission" date="2023-01" db="EMBL/GenBank/DDBJ databases">
        <title>Genome assembly of the deep-sea coral Lophelia pertusa.</title>
        <authorList>
            <person name="Herrera S."/>
            <person name="Cordes E."/>
        </authorList>
    </citation>
    <scope>NUCLEOTIDE SEQUENCE</scope>
    <source>
        <strain evidence="3">USNM1676648</strain>
        <tissue evidence="3">Polyp</tissue>
    </source>
</reference>
<dbReference type="InterPro" id="IPR051336">
    <property type="entry name" value="RhoGEF_Guanine_NuclExch_SF"/>
</dbReference>
<feature type="domain" description="CRAL-TRIO" evidence="2">
    <location>
        <begin position="54"/>
        <end position="197"/>
    </location>
</feature>
<keyword evidence="4" id="KW-1185">Reference proteome</keyword>
<keyword evidence="1" id="KW-0344">Guanine-nucleotide releasing factor</keyword>
<name>A0A9X0CIL1_9CNID</name>
<dbReference type="Gene3D" id="3.40.525.10">
    <property type="entry name" value="CRAL-TRIO lipid binding domain"/>
    <property type="match status" value="1"/>
</dbReference>
<dbReference type="GO" id="GO:0019898">
    <property type="term" value="C:extrinsic component of membrane"/>
    <property type="evidence" value="ECO:0007669"/>
    <property type="project" value="TreeGrafter"/>
</dbReference>
<dbReference type="GO" id="GO:0005085">
    <property type="term" value="F:guanyl-nucleotide exchange factor activity"/>
    <property type="evidence" value="ECO:0007669"/>
    <property type="project" value="UniProtKB-KW"/>
</dbReference>
<accession>A0A9X0CIL1</accession>
<evidence type="ECO:0000313" key="4">
    <source>
        <dbReference type="Proteomes" id="UP001163046"/>
    </source>
</evidence>
<evidence type="ECO:0000313" key="3">
    <source>
        <dbReference type="EMBL" id="KAJ7353791.1"/>
    </source>
</evidence>
<dbReference type="PANTHER" id="PTHR22826">
    <property type="entry name" value="RHO GUANINE EXCHANGE FACTOR-RELATED"/>
    <property type="match status" value="1"/>
</dbReference>
<evidence type="ECO:0000259" key="2">
    <source>
        <dbReference type="SMART" id="SM00516"/>
    </source>
</evidence>
<protein>
    <submittedName>
        <fullName evidence="3">S14 domain and spectrin repeat-containing protein 1</fullName>
    </submittedName>
</protein>
<dbReference type="InterPro" id="IPR001251">
    <property type="entry name" value="CRAL-TRIO_dom"/>
</dbReference>
<dbReference type="EMBL" id="MU827341">
    <property type="protein sequence ID" value="KAJ7353791.1"/>
    <property type="molecule type" value="Genomic_DNA"/>
</dbReference>
<proteinExistence type="predicted"/>
<evidence type="ECO:0000256" key="1">
    <source>
        <dbReference type="ARBA" id="ARBA00022658"/>
    </source>
</evidence>
<dbReference type="SUPFAM" id="SSF52087">
    <property type="entry name" value="CRAL/TRIO domain"/>
    <property type="match status" value="1"/>
</dbReference>
<comment type="caution">
    <text evidence="3">The sequence shown here is derived from an EMBL/GenBank/DDBJ whole genome shotgun (WGS) entry which is preliminary data.</text>
</comment>
<dbReference type="OrthoDB" id="10256089at2759"/>
<dbReference type="Proteomes" id="UP001163046">
    <property type="component" value="Unassembled WGS sequence"/>
</dbReference>
<dbReference type="GO" id="GO:0005737">
    <property type="term" value="C:cytoplasm"/>
    <property type="evidence" value="ECO:0007669"/>
    <property type="project" value="TreeGrafter"/>
</dbReference>
<dbReference type="SMART" id="SM00516">
    <property type="entry name" value="SEC14"/>
    <property type="match status" value="1"/>
</dbReference>
<gene>
    <name evidence="3" type="primary">SESTD1</name>
    <name evidence="3" type="ORF">OS493_032376</name>
</gene>
<dbReference type="PANTHER" id="PTHR22826:SF106">
    <property type="entry name" value="TRIO, ISOFORM A"/>
    <property type="match status" value="1"/>
</dbReference>
<dbReference type="Pfam" id="PF13716">
    <property type="entry name" value="CRAL_TRIO_2"/>
    <property type="match status" value="1"/>
</dbReference>
<sequence>MATQKAREELARQSGFEDLSFATRSYRPEYASTPDIRGSNRPERVIRTSEIEPTLRAKLAFTSGGRDRQSRSILTIPAGKSEDLSVDRLGDTLSYLIQAPRDHGQSQMYTVIIDLRGSSWKSAKPLLRTLQETIPDKVHEVCIIKPDAFWEKRRSGTGLKKEQSSVVFETTLLSSSSKLHQFAEDSQLTHELGGTLPYNHNRWIDTRLEIERLSDEAISLNENFDELEQDLDTHLLGSNITDTEDLLQQHEAKRAMLDNVGHPLIQRGEHLISSIKANESPVPPSQNFRGVLLPCQAKSDSRLKTSLRT</sequence>
<dbReference type="AlphaFoldDB" id="A0A9X0CIL1"/>
<organism evidence="3 4">
    <name type="scientific">Desmophyllum pertusum</name>
    <dbReference type="NCBI Taxonomy" id="174260"/>
    <lineage>
        <taxon>Eukaryota</taxon>
        <taxon>Metazoa</taxon>
        <taxon>Cnidaria</taxon>
        <taxon>Anthozoa</taxon>
        <taxon>Hexacorallia</taxon>
        <taxon>Scleractinia</taxon>
        <taxon>Caryophylliina</taxon>
        <taxon>Caryophylliidae</taxon>
        <taxon>Desmophyllum</taxon>
    </lineage>
</organism>
<dbReference type="InterPro" id="IPR036865">
    <property type="entry name" value="CRAL-TRIO_dom_sf"/>
</dbReference>